<dbReference type="RefSeq" id="WP_139828127.1">
    <property type="nucleotide sequence ID" value="NZ_FXAW01000023.1"/>
</dbReference>
<protein>
    <submittedName>
        <fullName evidence="2">Uncharacterized protein</fullName>
    </submittedName>
</protein>
<dbReference type="AlphaFoldDB" id="A0A1X7LKJ2"/>
<keyword evidence="1" id="KW-0812">Transmembrane</keyword>
<evidence type="ECO:0000313" key="2">
    <source>
        <dbReference type="EMBL" id="SMG54371.1"/>
    </source>
</evidence>
<sequence length="148" mass="16413">MDSEVTKYIVFAFGLGTAIIGFVFPDDLRHPDFYRKCLIASVSSAIIGLAFEYTKTFNLTGGVTLVVMSIALLHLTTFKLLSKLFKKITGHDPCVTSVSSSVGHPPLGGFKYKYPKSRKVELSDFAFSFLQALLPIFTAMLLIYFIKN</sequence>
<evidence type="ECO:0000313" key="3">
    <source>
        <dbReference type="Proteomes" id="UP000193804"/>
    </source>
</evidence>
<name>A0A1X7LKJ2_9BACT</name>
<evidence type="ECO:0000256" key="1">
    <source>
        <dbReference type="SAM" id="Phobius"/>
    </source>
</evidence>
<dbReference type="OrthoDB" id="9857235at2"/>
<dbReference type="Proteomes" id="UP000193804">
    <property type="component" value="Unassembled WGS sequence"/>
</dbReference>
<keyword evidence="1" id="KW-1133">Transmembrane helix</keyword>
<keyword evidence="3" id="KW-1185">Reference proteome</keyword>
<reference evidence="3" key="1">
    <citation type="submission" date="2017-04" db="EMBL/GenBank/DDBJ databases">
        <authorList>
            <person name="Varghese N."/>
            <person name="Submissions S."/>
        </authorList>
    </citation>
    <scope>NUCLEOTIDE SEQUENCE [LARGE SCALE GENOMIC DNA]</scope>
    <source>
        <strain evidence="3">DSM 4125</strain>
    </source>
</reference>
<feature type="transmembrane region" description="Helical" evidence="1">
    <location>
        <begin position="57"/>
        <end position="78"/>
    </location>
</feature>
<keyword evidence="1" id="KW-0472">Membrane</keyword>
<organism evidence="2 3">
    <name type="scientific">Marivirga sericea</name>
    <dbReference type="NCBI Taxonomy" id="1028"/>
    <lineage>
        <taxon>Bacteria</taxon>
        <taxon>Pseudomonadati</taxon>
        <taxon>Bacteroidota</taxon>
        <taxon>Cytophagia</taxon>
        <taxon>Cytophagales</taxon>
        <taxon>Marivirgaceae</taxon>
        <taxon>Marivirga</taxon>
    </lineage>
</organism>
<feature type="transmembrane region" description="Helical" evidence="1">
    <location>
        <begin position="125"/>
        <end position="146"/>
    </location>
</feature>
<accession>A0A1X7LKJ2</accession>
<feature type="non-terminal residue" evidence="2">
    <location>
        <position position="148"/>
    </location>
</feature>
<feature type="transmembrane region" description="Helical" evidence="1">
    <location>
        <begin position="6"/>
        <end position="24"/>
    </location>
</feature>
<gene>
    <name evidence="2" type="ORF">SAMN05661096_04135</name>
</gene>
<proteinExistence type="predicted"/>
<dbReference type="EMBL" id="FXAW01000023">
    <property type="protein sequence ID" value="SMG54371.1"/>
    <property type="molecule type" value="Genomic_DNA"/>
</dbReference>